<evidence type="ECO:0000313" key="3">
    <source>
        <dbReference type="Proteomes" id="UP000008021"/>
    </source>
</evidence>
<keyword evidence="3" id="KW-1185">Reference proteome</keyword>
<feature type="compositionally biased region" description="Basic and acidic residues" evidence="1">
    <location>
        <begin position="34"/>
        <end position="50"/>
    </location>
</feature>
<dbReference type="AlphaFoldDB" id="A0A0E0FBI3"/>
<organism evidence="2">
    <name type="scientific">Oryza meridionalis</name>
    <dbReference type="NCBI Taxonomy" id="40149"/>
    <lineage>
        <taxon>Eukaryota</taxon>
        <taxon>Viridiplantae</taxon>
        <taxon>Streptophyta</taxon>
        <taxon>Embryophyta</taxon>
        <taxon>Tracheophyta</taxon>
        <taxon>Spermatophyta</taxon>
        <taxon>Magnoliopsida</taxon>
        <taxon>Liliopsida</taxon>
        <taxon>Poales</taxon>
        <taxon>Poaceae</taxon>
        <taxon>BOP clade</taxon>
        <taxon>Oryzoideae</taxon>
        <taxon>Oryzeae</taxon>
        <taxon>Oryzinae</taxon>
        <taxon>Oryza</taxon>
    </lineage>
</organism>
<dbReference type="Proteomes" id="UP000008021">
    <property type="component" value="Chromosome 12"/>
</dbReference>
<dbReference type="EnsemblPlants" id="OMERI12G06630.1">
    <property type="protein sequence ID" value="OMERI12G06630.1"/>
    <property type="gene ID" value="OMERI12G06630"/>
</dbReference>
<sequence length="238" mass="26117">MASEDMIEDPGDTCIRVLKRMQADLVILVASRKAEKAPNGKEESHTEQKVYRCQPSHTLGPPLKRHIRSKSGRRVSSQLQPKEKEAVRSPCDVILQSTTVGYSAADKAAPRRPTTSLLALATAASSPSSAEVTTSTVPATSGGSGVVRKRDSTVGTTQGGEAARFSGEAVFRSLTATQFQKAEHCAEAWGRHGSCAGHVHSRQKRGSNSWQRRVQWIRIHVPGWMRRWVKPNWWLLGL</sequence>
<name>A0A0E0FBI3_9ORYZ</name>
<feature type="region of interest" description="Disordered" evidence="1">
    <location>
        <begin position="34"/>
        <end position="86"/>
    </location>
</feature>
<reference evidence="2" key="1">
    <citation type="submission" date="2015-04" db="UniProtKB">
        <authorList>
            <consortium name="EnsemblPlants"/>
        </authorList>
    </citation>
    <scope>IDENTIFICATION</scope>
</reference>
<protein>
    <submittedName>
        <fullName evidence="2">Uncharacterized protein</fullName>
    </submittedName>
</protein>
<proteinExistence type="predicted"/>
<dbReference type="Gramene" id="OMERI12G06630.1">
    <property type="protein sequence ID" value="OMERI12G06630.1"/>
    <property type="gene ID" value="OMERI12G06630"/>
</dbReference>
<feature type="compositionally biased region" description="Low complexity" evidence="1">
    <location>
        <begin position="123"/>
        <end position="141"/>
    </location>
</feature>
<dbReference type="HOGENOM" id="CLU_1322737_0_0_1"/>
<feature type="region of interest" description="Disordered" evidence="1">
    <location>
        <begin position="123"/>
        <end position="160"/>
    </location>
</feature>
<accession>A0A0E0FBI3</accession>
<evidence type="ECO:0000313" key="2">
    <source>
        <dbReference type="EnsemblPlants" id="OMERI12G06630.1"/>
    </source>
</evidence>
<reference evidence="2" key="2">
    <citation type="submission" date="2018-05" db="EMBL/GenBank/DDBJ databases">
        <title>OmerRS3 (Oryza meridionalis Reference Sequence Version 3).</title>
        <authorList>
            <person name="Zhang J."/>
            <person name="Kudrna D."/>
            <person name="Lee S."/>
            <person name="Talag J."/>
            <person name="Welchert J."/>
            <person name="Wing R.A."/>
        </authorList>
    </citation>
    <scope>NUCLEOTIDE SEQUENCE [LARGE SCALE GENOMIC DNA]</scope>
    <source>
        <strain evidence="2">cv. OR44</strain>
    </source>
</reference>
<feature type="compositionally biased region" description="Basic residues" evidence="1">
    <location>
        <begin position="63"/>
        <end position="73"/>
    </location>
</feature>
<evidence type="ECO:0000256" key="1">
    <source>
        <dbReference type="SAM" id="MobiDB-lite"/>
    </source>
</evidence>